<dbReference type="SUPFAM" id="SSF53822">
    <property type="entry name" value="Periplasmic binding protein-like I"/>
    <property type="match status" value="1"/>
</dbReference>
<gene>
    <name evidence="5" type="ORF">J2T57_000662</name>
</gene>
<evidence type="ECO:0000259" key="4">
    <source>
        <dbReference type="Pfam" id="PF13458"/>
    </source>
</evidence>
<dbReference type="InterPro" id="IPR028081">
    <property type="entry name" value="Leu-bd"/>
</dbReference>
<dbReference type="PANTHER" id="PTHR30483">
    <property type="entry name" value="LEUCINE-SPECIFIC-BINDING PROTEIN"/>
    <property type="match status" value="1"/>
</dbReference>
<keyword evidence="3" id="KW-1133">Transmembrane helix</keyword>
<evidence type="ECO:0000313" key="6">
    <source>
        <dbReference type="Proteomes" id="UP001205843"/>
    </source>
</evidence>
<dbReference type="InterPro" id="IPR028082">
    <property type="entry name" value="Peripla_BP_I"/>
</dbReference>
<dbReference type="AlphaFoldDB" id="A0AAE3G0N6"/>
<protein>
    <submittedName>
        <fullName evidence="5">Branched-chain amino acid transport system substrate-binding protein</fullName>
    </submittedName>
</protein>
<keyword evidence="3" id="KW-0472">Membrane</keyword>
<dbReference type="PANTHER" id="PTHR30483:SF37">
    <property type="entry name" value="ABC TRANSPORTER SUBSTRATE-BINDING PROTEIN"/>
    <property type="match status" value="1"/>
</dbReference>
<evidence type="ECO:0000256" key="2">
    <source>
        <dbReference type="ARBA" id="ARBA00022729"/>
    </source>
</evidence>
<comment type="caution">
    <text evidence="5">The sequence shown here is derived from an EMBL/GenBank/DDBJ whole genome shotgun (WGS) entry which is preliminary data.</text>
</comment>
<dbReference type="EMBL" id="JALJXV010000001">
    <property type="protein sequence ID" value="MCP1673570.1"/>
    <property type="molecule type" value="Genomic_DNA"/>
</dbReference>
<dbReference type="Pfam" id="PF13458">
    <property type="entry name" value="Peripla_BP_6"/>
    <property type="match status" value="1"/>
</dbReference>
<dbReference type="InterPro" id="IPR051010">
    <property type="entry name" value="BCAA_transport"/>
</dbReference>
<dbReference type="Gene3D" id="3.40.50.2300">
    <property type="match status" value="2"/>
</dbReference>
<feature type="transmembrane region" description="Helical" evidence="3">
    <location>
        <begin position="25"/>
        <end position="44"/>
    </location>
</feature>
<dbReference type="CDD" id="cd06338">
    <property type="entry name" value="PBP1_ABC_ligand_binding-like"/>
    <property type="match status" value="1"/>
</dbReference>
<evidence type="ECO:0000256" key="1">
    <source>
        <dbReference type="ARBA" id="ARBA00010062"/>
    </source>
</evidence>
<dbReference type="Proteomes" id="UP001205843">
    <property type="component" value="Unassembled WGS sequence"/>
</dbReference>
<dbReference type="RefSeq" id="WP_253474139.1">
    <property type="nucleotide sequence ID" value="NZ_JALJXV010000001.1"/>
</dbReference>
<name>A0AAE3G0N6_9GAMM</name>
<sequence>MKTSIFNKRQDGHAAGDHPKTVRTLGYMAGLAIAGAAMLAGPLASAQETIRIGAPLALTGGLADEGYKQQQVYRLWAEKVNANGGIEINGQAHQVEILEYDYQSDGPRAGQLAERLITRDRAHLIMAPFGSGHTVITGTVGERYRVPTIACVASSESVFANQNPYLFGTLSPNANMTVTMTDFLMERHPELSRVAVLGRDDVFPKSMAEATVAAAEAAGLEVVYNELYSVGTLDHSSSLTSIRRAEPDWIYITGYTQDLILARRQMSDLNVHAPIVTMVTGPAYEEFIEGLGSLAEDVSSSSWWHHSATYEGTGVWPTTDSFYQDFLEISNGADPDYVHGSCAGALAMLEDVLPRAGSLDGSAIRDALAETDIETFYGSIRFGENGMNEARELPIIQVQDERIVVLYPESIATGELRILSR</sequence>
<keyword evidence="3" id="KW-0812">Transmembrane</keyword>
<reference evidence="5" key="1">
    <citation type="submission" date="2022-03" db="EMBL/GenBank/DDBJ databases">
        <title>Genomic Encyclopedia of Type Strains, Phase III (KMG-III): the genomes of soil and plant-associated and newly described type strains.</title>
        <authorList>
            <person name="Whitman W."/>
        </authorList>
    </citation>
    <scope>NUCLEOTIDE SEQUENCE</scope>
    <source>
        <strain evidence="5">ANL 6-2</strain>
    </source>
</reference>
<organism evidence="5 6">
    <name type="scientific">Natronocella acetinitrilica</name>
    <dbReference type="NCBI Taxonomy" id="414046"/>
    <lineage>
        <taxon>Bacteria</taxon>
        <taxon>Pseudomonadati</taxon>
        <taxon>Pseudomonadota</taxon>
        <taxon>Gammaproteobacteria</taxon>
        <taxon>Chromatiales</taxon>
        <taxon>Ectothiorhodospiraceae</taxon>
        <taxon>Natronocella</taxon>
    </lineage>
</organism>
<keyword evidence="2" id="KW-0732">Signal</keyword>
<evidence type="ECO:0000256" key="3">
    <source>
        <dbReference type="SAM" id="Phobius"/>
    </source>
</evidence>
<keyword evidence="6" id="KW-1185">Reference proteome</keyword>
<accession>A0AAE3G0N6</accession>
<feature type="domain" description="Leucine-binding protein" evidence="4">
    <location>
        <begin position="49"/>
        <end position="399"/>
    </location>
</feature>
<proteinExistence type="inferred from homology"/>
<evidence type="ECO:0000313" key="5">
    <source>
        <dbReference type="EMBL" id="MCP1673570.1"/>
    </source>
</evidence>
<comment type="similarity">
    <text evidence="1">Belongs to the leucine-binding protein family.</text>
</comment>